<organism evidence="1">
    <name type="scientific">Cacopsylla melanoneura</name>
    <dbReference type="NCBI Taxonomy" id="428564"/>
    <lineage>
        <taxon>Eukaryota</taxon>
        <taxon>Metazoa</taxon>
        <taxon>Ecdysozoa</taxon>
        <taxon>Arthropoda</taxon>
        <taxon>Hexapoda</taxon>
        <taxon>Insecta</taxon>
        <taxon>Pterygota</taxon>
        <taxon>Neoptera</taxon>
        <taxon>Paraneoptera</taxon>
        <taxon>Hemiptera</taxon>
        <taxon>Sternorrhyncha</taxon>
        <taxon>Psylloidea</taxon>
        <taxon>Psyllidae</taxon>
        <taxon>Psyllinae</taxon>
        <taxon>Cacopsylla</taxon>
    </lineage>
</organism>
<reference evidence="1" key="1">
    <citation type="submission" date="2021-05" db="EMBL/GenBank/DDBJ databases">
        <authorList>
            <person name="Alioto T."/>
            <person name="Alioto T."/>
            <person name="Gomez Garrido J."/>
        </authorList>
    </citation>
    <scope>NUCLEOTIDE SEQUENCE</scope>
</reference>
<accession>A0A8D9B8L4</accession>
<proteinExistence type="predicted"/>
<protein>
    <submittedName>
        <fullName evidence="1">Uncharacterized protein</fullName>
    </submittedName>
</protein>
<evidence type="ECO:0000313" key="1">
    <source>
        <dbReference type="EMBL" id="CAG6776961.1"/>
    </source>
</evidence>
<name>A0A8D9B8L4_9HEMI</name>
<dbReference type="AlphaFoldDB" id="A0A8D9B8L4"/>
<dbReference type="EMBL" id="HBUF01603851">
    <property type="protein sequence ID" value="CAG6776961.1"/>
    <property type="molecule type" value="Transcribed_RNA"/>
</dbReference>
<sequence length="122" mass="13742">MRSILRGFLNIIISIRIVITKDHSTVYSDAVSFIVLYVSGICSGSSNLGFLNSKNFCVTCHSLFWIMILLLGISKTQVELKSAIGMGFTNETRHDLRECFTGIFTRRTIFPFDRIQEAISVV</sequence>